<dbReference type="EMBL" id="JAQJZL010000016">
    <property type="protein sequence ID" value="KAJ6022821.1"/>
    <property type="molecule type" value="Genomic_DNA"/>
</dbReference>
<name>A0AAD6HYR6_PENCN</name>
<evidence type="ECO:0000313" key="2">
    <source>
        <dbReference type="Proteomes" id="UP001219568"/>
    </source>
</evidence>
<reference evidence="1" key="1">
    <citation type="journal article" date="2023" name="IMA Fungus">
        <title>Comparative genomic study of the Penicillium genus elucidates a diverse pangenome and 15 lateral gene transfer events.</title>
        <authorList>
            <person name="Petersen C."/>
            <person name="Sorensen T."/>
            <person name="Nielsen M.R."/>
            <person name="Sondergaard T.E."/>
            <person name="Sorensen J.L."/>
            <person name="Fitzpatrick D.A."/>
            <person name="Frisvad J.C."/>
            <person name="Nielsen K.L."/>
        </authorList>
    </citation>
    <scope>NUCLEOTIDE SEQUENCE</scope>
    <source>
        <strain evidence="1">IBT 15450</strain>
    </source>
</reference>
<dbReference type="AlphaFoldDB" id="A0AAD6HYR6"/>
<dbReference type="Proteomes" id="UP001219568">
    <property type="component" value="Unassembled WGS sequence"/>
</dbReference>
<sequence>MSETFIHLWAALGWREDTPEYPKLSHAFLQMEKLRAGWTNSEIAASLVRSGLDMSNLLFKDLLRDMDEEDIGPIKDAFNFVEGVPKLKLWTDEVAQWEPSDSVYMALLEYFTEVQREGEPPVWEEFNSRKEYRRFQ</sequence>
<keyword evidence="2" id="KW-1185">Reference proteome</keyword>
<accession>A0AAD6HYR6</accession>
<comment type="caution">
    <text evidence="1">The sequence shown here is derived from an EMBL/GenBank/DDBJ whole genome shotgun (WGS) entry which is preliminary data.</text>
</comment>
<organism evidence="1 2">
    <name type="scientific">Penicillium canescens</name>
    <dbReference type="NCBI Taxonomy" id="5083"/>
    <lineage>
        <taxon>Eukaryota</taxon>
        <taxon>Fungi</taxon>
        <taxon>Dikarya</taxon>
        <taxon>Ascomycota</taxon>
        <taxon>Pezizomycotina</taxon>
        <taxon>Eurotiomycetes</taxon>
        <taxon>Eurotiomycetidae</taxon>
        <taxon>Eurotiales</taxon>
        <taxon>Aspergillaceae</taxon>
        <taxon>Penicillium</taxon>
    </lineage>
</organism>
<protein>
    <submittedName>
        <fullName evidence="1">Uncharacterized protein</fullName>
    </submittedName>
</protein>
<evidence type="ECO:0000313" key="1">
    <source>
        <dbReference type="EMBL" id="KAJ6022821.1"/>
    </source>
</evidence>
<reference evidence="1" key="2">
    <citation type="submission" date="2023-01" db="EMBL/GenBank/DDBJ databases">
        <authorList>
            <person name="Petersen C."/>
        </authorList>
    </citation>
    <scope>NUCLEOTIDE SEQUENCE</scope>
    <source>
        <strain evidence="1">IBT 15450</strain>
    </source>
</reference>
<proteinExistence type="predicted"/>
<gene>
    <name evidence="1" type="ORF">N7460_013216</name>
</gene>